<dbReference type="Proteomes" id="UP000277204">
    <property type="component" value="Unassembled WGS sequence"/>
</dbReference>
<sequence>MENLEALDGRFPWNAVLALPILAFTSASEPPCSSMMLPRSSEVYPNMHHSHLNSTMTHANQRLSQQNSIPGYMKHRHRREQSSGSITSTSRDFSTSRGMNREVDYPQKQLTRKPRPVSSHTLKEKHASQTRRHSNSRHYPYTNLHDMNEDKRKRLTDKEQLHSRKRLSEMQCTNDSSGSNSNPNRKELNNHRHFRHLPINTEDAYLHRCEQMQNMLHHLNQKRDMYNNRQMQSMSSTYSQPKKSNLDEIVGLAANDCHLFNYHPYGFNGMNEPPTDWNSTKSQMFPSYNTSTIGGNKHNGRHCQFGLNTLESFQQGCLTSLASMLLCPHTILPIMVGLFSNFGSSTDYVQKLGEELVYLKQSNPYYYDQAQIGFEFWPGILPLIIVSILGYILGLSLGWQLGFAVAVTATLLYALFFVLLYGAETWRTITTSIKKVQVFINSCLRKILNIDWPDTISNNLLWERTNELPAEEEIRRRRWKWMRHTLRKSSNCITRQALTRNPEGKRKKGRPKNILRRII</sequence>
<evidence type="ECO:0000313" key="4">
    <source>
        <dbReference type="Proteomes" id="UP000277204"/>
    </source>
</evidence>
<keyword evidence="2" id="KW-0472">Membrane</keyword>
<name>A0A183LTV2_9TREM</name>
<feature type="transmembrane region" description="Helical" evidence="2">
    <location>
        <begin position="376"/>
        <end position="394"/>
    </location>
</feature>
<evidence type="ECO:0000313" key="3">
    <source>
        <dbReference type="EMBL" id="VDO75273.1"/>
    </source>
</evidence>
<organism evidence="3 4">
    <name type="scientific">Schistosoma margrebowiei</name>
    <dbReference type="NCBI Taxonomy" id="48269"/>
    <lineage>
        <taxon>Eukaryota</taxon>
        <taxon>Metazoa</taxon>
        <taxon>Spiralia</taxon>
        <taxon>Lophotrochozoa</taxon>
        <taxon>Platyhelminthes</taxon>
        <taxon>Trematoda</taxon>
        <taxon>Digenea</taxon>
        <taxon>Strigeidida</taxon>
        <taxon>Schistosomatoidea</taxon>
        <taxon>Schistosomatidae</taxon>
        <taxon>Schistosoma</taxon>
    </lineage>
</organism>
<feature type="compositionally biased region" description="Basic and acidic residues" evidence="1">
    <location>
        <begin position="146"/>
        <end position="168"/>
    </location>
</feature>
<feature type="compositionally biased region" description="Polar residues" evidence="1">
    <location>
        <begin position="82"/>
        <end position="98"/>
    </location>
</feature>
<dbReference type="AlphaFoldDB" id="A0A183LTV2"/>
<keyword evidence="2" id="KW-0812">Transmembrane</keyword>
<feature type="region of interest" description="Disordered" evidence="1">
    <location>
        <begin position="74"/>
        <end position="191"/>
    </location>
</feature>
<reference evidence="3 4" key="1">
    <citation type="submission" date="2018-11" db="EMBL/GenBank/DDBJ databases">
        <authorList>
            <consortium name="Pathogen Informatics"/>
        </authorList>
    </citation>
    <scope>NUCLEOTIDE SEQUENCE [LARGE SCALE GENOMIC DNA]</scope>
    <source>
        <strain evidence="3 4">Zambia</strain>
    </source>
</reference>
<dbReference type="STRING" id="48269.A0A183LTV2"/>
<protein>
    <submittedName>
        <fullName evidence="3">Uncharacterized protein</fullName>
    </submittedName>
</protein>
<evidence type="ECO:0000256" key="2">
    <source>
        <dbReference type="SAM" id="Phobius"/>
    </source>
</evidence>
<dbReference type="EMBL" id="UZAI01002873">
    <property type="protein sequence ID" value="VDO75273.1"/>
    <property type="molecule type" value="Genomic_DNA"/>
</dbReference>
<proteinExistence type="predicted"/>
<feature type="transmembrane region" description="Helical" evidence="2">
    <location>
        <begin position="401"/>
        <end position="423"/>
    </location>
</feature>
<keyword evidence="4" id="KW-1185">Reference proteome</keyword>
<accession>A0A183LTV2</accession>
<gene>
    <name evidence="3" type="ORF">SMRZ_LOCUS7227</name>
</gene>
<evidence type="ECO:0000256" key="1">
    <source>
        <dbReference type="SAM" id="MobiDB-lite"/>
    </source>
</evidence>
<keyword evidence="2" id="KW-1133">Transmembrane helix</keyword>
<feature type="compositionally biased region" description="Polar residues" evidence="1">
    <location>
        <begin position="170"/>
        <end position="183"/>
    </location>
</feature>